<protein>
    <submittedName>
        <fullName evidence="2">Uncharacterized protein</fullName>
    </submittedName>
</protein>
<feature type="transmembrane region" description="Helical" evidence="1">
    <location>
        <begin position="35"/>
        <end position="54"/>
    </location>
</feature>
<dbReference type="Proteomes" id="UP000199208">
    <property type="component" value="Unassembled WGS sequence"/>
</dbReference>
<feature type="transmembrane region" description="Helical" evidence="1">
    <location>
        <begin position="127"/>
        <end position="154"/>
    </location>
</feature>
<keyword evidence="3" id="KW-1185">Reference proteome</keyword>
<dbReference type="RefSeq" id="WP_092591506.1">
    <property type="nucleotide sequence ID" value="NZ_FMWL01000012.1"/>
</dbReference>
<proteinExistence type="predicted"/>
<evidence type="ECO:0000313" key="3">
    <source>
        <dbReference type="Proteomes" id="UP000199208"/>
    </source>
</evidence>
<feature type="transmembrane region" description="Helical" evidence="1">
    <location>
        <begin position="86"/>
        <end position="106"/>
    </location>
</feature>
<dbReference type="STRING" id="1120920.SAMN03080599_02232"/>
<keyword evidence="1" id="KW-1133">Transmembrane helix</keyword>
<dbReference type="AlphaFoldDB" id="A0A1G5S1V6"/>
<accession>A0A1G5S1V6</accession>
<feature type="transmembrane region" description="Helical" evidence="1">
    <location>
        <begin position="166"/>
        <end position="185"/>
    </location>
</feature>
<evidence type="ECO:0000313" key="2">
    <source>
        <dbReference type="EMBL" id="SCZ80375.1"/>
    </source>
</evidence>
<dbReference type="EMBL" id="FMWL01000012">
    <property type="protein sequence ID" value="SCZ80375.1"/>
    <property type="molecule type" value="Genomic_DNA"/>
</dbReference>
<keyword evidence="1" id="KW-0472">Membrane</keyword>
<feature type="transmembrane region" description="Helical" evidence="1">
    <location>
        <begin position="218"/>
        <end position="237"/>
    </location>
</feature>
<evidence type="ECO:0000256" key="1">
    <source>
        <dbReference type="SAM" id="Phobius"/>
    </source>
</evidence>
<feature type="transmembrane region" description="Helical" evidence="1">
    <location>
        <begin position="61"/>
        <end position="80"/>
    </location>
</feature>
<gene>
    <name evidence="2" type="ORF">SAMN03080599_02232</name>
</gene>
<keyword evidence="1" id="KW-0812">Transmembrane</keyword>
<organism evidence="2 3">
    <name type="scientific">Acidaminobacter hydrogenoformans DSM 2784</name>
    <dbReference type="NCBI Taxonomy" id="1120920"/>
    <lineage>
        <taxon>Bacteria</taxon>
        <taxon>Bacillati</taxon>
        <taxon>Bacillota</taxon>
        <taxon>Clostridia</taxon>
        <taxon>Peptostreptococcales</taxon>
        <taxon>Acidaminobacteraceae</taxon>
        <taxon>Acidaminobacter</taxon>
    </lineage>
</organism>
<name>A0A1G5S1V6_9FIRM</name>
<feature type="transmembrane region" description="Helical" evidence="1">
    <location>
        <begin position="192"/>
        <end position="212"/>
    </location>
</feature>
<dbReference type="OrthoDB" id="2052735at2"/>
<reference evidence="2 3" key="1">
    <citation type="submission" date="2016-10" db="EMBL/GenBank/DDBJ databases">
        <authorList>
            <person name="de Groot N.N."/>
        </authorList>
    </citation>
    <scope>NUCLEOTIDE SEQUENCE [LARGE SCALE GENOMIC DNA]</scope>
    <source>
        <strain evidence="2 3">DSM 2784</strain>
    </source>
</reference>
<sequence>MVETEMKSVGTNVVTNDEYYKNIYLPQISKLGKKTGWLGVLLIFAPVLAVTFFFRIVPEMDLLIIAITAQLSVNAIWWIIEPISFYPILGVPGTYMAFLSGNISNLRIPCAAAAQRALNIEPGSEKATIVSTIGVAASVYVNVILLIIAVVIGSSILEQMPDAVKISLNFLLPALFGAIFAQFAIDDKKTGAFAMIIAIGSLLMYNQGMFDWLPLDPFIAVILTPIFGTILVARIMYKRSQ</sequence>